<dbReference type="InterPro" id="IPR018484">
    <property type="entry name" value="FGGY_N"/>
</dbReference>
<dbReference type="GO" id="GO:0004856">
    <property type="term" value="F:D-xylulokinase activity"/>
    <property type="evidence" value="ECO:0007669"/>
    <property type="project" value="UniProtKB-EC"/>
</dbReference>
<keyword evidence="4 7" id="KW-0418">Kinase</keyword>
<feature type="domain" description="Carbohydrate kinase FGGY N-terminal" evidence="5">
    <location>
        <begin position="5"/>
        <end position="173"/>
    </location>
</feature>
<dbReference type="InterPro" id="IPR050406">
    <property type="entry name" value="FGGY_Carb_Kinase"/>
</dbReference>
<dbReference type="Pfam" id="PF02782">
    <property type="entry name" value="FGGY_C"/>
    <property type="match status" value="1"/>
</dbReference>
<proteinExistence type="inferred from homology"/>
<dbReference type="AlphaFoldDB" id="A0A1Y2MWS0"/>
<evidence type="ECO:0000256" key="1">
    <source>
        <dbReference type="ARBA" id="ARBA00009156"/>
    </source>
</evidence>
<evidence type="ECO:0000313" key="8">
    <source>
        <dbReference type="Proteomes" id="UP000194360"/>
    </source>
</evidence>
<comment type="caution">
    <text evidence="7">The sequence shown here is derived from an EMBL/GenBank/DDBJ whole genome shotgun (WGS) entry which is preliminary data.</text>
</comment>
<sequence>MSRLLGIDLGTTSVKAAVFTADGDRIAAATRRHSTRRPRPGWAEQDPADWWRGLTGAVAELDAAGALRDLTAVGLCGQVNTHLVADASGVPLHPAITWQDGRCADTAAGLTDRLTPADRARVRGGLGTVDASHPAARAAWLRTHRPDVWRRTEQLLAPKDWMLARLTGRAVADPLSSIGLVGPDGEHPGWLDLLVPGLRGLLPALADPASVAGETTGAGGLPSGLPVAVGTMDAWSALLGGGIAAPGDAIDVAGTSEVVAVAATPGGGAPGIVTFPTWRGLHVHAGPTQAGGDALNWACEALDGTVEELLAVAATAEPATVLFLPQLAGERAPLWDPHLRAHWLGAGFGTGRAELARAVLEGVAHAARHVLDALEAAAGGPVPALAVCGGGANSDLWCQVKADVLDRPLRRTAERDAGVLGAAMLAGLAVGTGRSVPELAARMVRVDREFEPDPRARDRLDDAHGRYLDAQRALASIFR</sequence>
<dbReference type="InterPro" id="IPR018485">
    <property type="entry name" value="FGGY_C"/>
</dbReference>
<name>A0A1Y2MWS0_PSEAH</name>
<evidence type="ECO:0000256" key="2">
    <source>
        <dbReference type="ARBA" id="ARBA00022629"/>
    </source>
</evidence>
<keyword evidence="2" id="KW-0859">Xylose metabolism</keyword>
<gene>
    <name evidence="7" type="primary">xylB_2</name>
    <name evidence="7" type="ORF">BG845_03243</name>
</gene>
<dbReference type="InterPro" id="IPR000577">
    <property type="entry name" value="Carb_kinase_FGGY"/>
</dbReference>
<organism evidence="7 8">
    <name type="scientific">Pseudonocardia autotrophica</name>
    <name type="common">Amycolata autotrophica</name>
    <name type="synonym">Nocardia autotrophica</name>
    <dbReference type="NCBI Taxonomy" id="2074"/>
    <lineage>
        <taxon>Bacteria</taxon>
        <taxon>Bacillati</taxon>
        <taxon>Actinomycetota</taxon>
        <taxon>Actinomycetes</taxon>
        <taxon>Pseudonocardiales</taxon>
        <taxon>Pseudonocardiaceae</taxon>
        <taxon>Pseudonocardia</taxon>
    </lineage>
</organism>
<feature type="domain" description="Carbohydrate kinase FGGY C-terminal" evidence="6">
    <location>
        <begin position="280"/>
        <end position="429"/>
    </location>
</feature>
<evidence type="ECO:0000256" key="3">
    <source>
        <dbReference type="ARBA" id="ARBA00022679"/>
    </source>
</evidence>
<dbReference type="GO" id="GO:0042732">
    <property type="term" value="P:D-xylose metabolic process"/>
    <property type="evidence" value="ECO:0007669"/>
    <property type="project" value="UniProtKB-KW"/>
</dbReference>
<evidence type="ECO:0000256" key="4">
    <source>
        <dbReference type="ARBA" id="ARBA00022777"/>
    </source>
</evidence>
<dbReference type="SUPFAM" id="SSF53067">
    <property type="entry name" value="Actin-like ATPase domain"/>
    <property type="match status" value="2"/>
</dbReference>
<dbReference type="Pfam" id="PF00370">
    <property type="entry name" value="FGGY_N"/>
    <property type="match status" value="1"/>
</dbReference>
<protein>
    <submittedName>
        <fullName evidence="7">Xylulose kinase</fullName>
        <ecNumber evidence="7">2.7.1.17</ecNumber>
    </submittedName>
</protein>
<keyword evidence="8" id="KW-1185">Reference proteome</keyword>
<evidence type="ECO:0000259" key="6">
    <source>
        <dbReference type="Pfam" id="PF02782"/>
    </source>
</evidence>
<accession>A0A1Y2MWS0</accession>
<reference evidence="7 8" key="1">
    <citation type="submission" date="2016-09" db="EMBL/GenBank/DDBJ databases">
        <title>Pseudonocardia autotrophica DSM535, a candidate organism with high potential of specific P450 cytochromes.</title>
        <authorList>
            <person name="Grumaz C."/>
            <person name="Vainshtein Y."/>
            <person name="Kirstahler P."/>
            <person name="Sohn K."/>
        </authorList>
    </citation>
    <scope>NUCLEOTIDE SEQUENCE [LARGE SCALE GENOMIC DNA]</scope>
    <source>
        <strain evidence="7 8">DSM 535</strain>
    </source>
</reference>
<dbReference type="PIRSF" id="PIRSF000538">
    <property type="entry name" value="GlpK"/>
    <property type="match status" value="1"/>
</dbReference>
<dbReference type="PANTHER" id="PTHR43095:SF5">
    <property type="entry name" value="XYLULOSE KINASE"/>
    <property type="match status" value="1"/>
</dbReference>
<evidence type="ECO:0000259" key="5">
    <source>
        <dbReference type="Pfam" id="PF00370"/>
    </source>
</evidence>
<dbReference type="InterPro" id="IPR043129">
    <property type="entry name" value="ATPase_NBD"/>
</dbReference>
<dbReference type="RefSeq" id="WP_085913464.1">
    <property type="nucleotide sequence ID" value="NZ_AP018920.1"/>
</dbReference>
<dbReference type="STRING" id="2074.BG845_03243"/>
<dbReference type="EC" id="2.7.1.17" evidence="7"/>
<keyword evidence="3 7" id="KW-0808">Transferase</keyword>
<dbReference type="EMBL" id="MIGB01000016">
    <property type="protein sequence ID" value="OSY39646.1"/>
    <property type="molecule type" value="Genomic_DNA"/>
</dbReference>
<dbReference type="PANTHER" id="PTHR43095">
    <property type="entry name" value="SUGAR KINASE"/>
    <property type="match status" value="1"/>
</dbReference>
<evidence type="ECO:0000313" key="7">
    <source>
        <dbReference type="EMBL" id="OSY39646.1"/>
    </source>
</evidence>
<dbReference type="Gene3D" id="3.30.420.40">
    <property type="match status" value="2"/>
</dbReference>
<dbReference type="OrthoDB" id="9782710at2"/>
<dbReference type="Proteomes" id="UP000194360">
    <property type="component" value="Unassembled WGS sequence"/>
</dbReference>
<keyword evidence="2" id="KW-0119">Carbohydrate metabolism</keyword>
<comment type="similarity">
    <text evidence="1">Belongs to the FGGY kinase family.</text>
</comment>